<dbReference type="InterPro" id="IPR039797">
    <property type="entry name" value="Pecanex"/>
</dbReference>
<keyword evidence="1" id="KW-1133">Transmembrane helix</keyword>
<feature type="transmembrane region" description="Helical" evidence="1">
    <location>
        <begin position="70"/>
        <end position="94"/>
    </location>
</feature>
<dbReference type="OMA" id="RIVWQNT"/>
<gene>
    <name evidence="3" type="ORF">scyTo_0015350</name>
</gene>
<comment type="similarity">
    <text evidence="1">Belongs to the pecanex family.</text>
</comment>
<feature type="transmembrane region" description="Helical" evidence="1">
    <location>
        <begin position="136"/>
        <end position="159"/>
    </location>
</feature>
<proteinExistence type="inferred from homology"/>
<dbReference type="GO" id="GO:0016020">
    <property type="term" value="C:membrane"/>
    <property type="evidence" value="ECO:0007669"/>
    <property type="project" value="UniProtKB-SubCell"/>
</dbReference>
<feature type="transmembrane region" description="Helical" evidence="1">
    <location>
        <begin position="243"/>
        <end position="270"/>
    </location>
</feature>
<feature type="transmembrane region" description="Helical" evidence="1">
    <location>
        <begin position="290"/>
        <end position="311"/>
    </location>
</feature>
<evidence type="ECO:0000256" key="1">
    <source>
        <dbReference type="RuleBase" id="RU367089"/>
    </source>
</evidence>
<comment type="caution">
    <text evidence="3">The sequence shown here is derived from an EMBL/GenBank/DDBJ whole genome shotgun (WGS) entry which is preliminary data.</text>
</comment>
<keyword evidence="1" id="KW-0812">Transmembrane</keyword>
<keyword evidence="1" id="KW-0472">Membrane</keyword>
<feature type="non-terminal residue" evidence="3">
    <location>
        <position position="903"/>
    </location>
</feature>
<dbReference type="Proteomes" id="UP000288216">
    <property type="component" value="Unassembled WGS sequence"/>
</dbReference>
<feature type="transmembrane region" description="Helical" evidence="1">
    <location>
        <begin position="165"/>
        <end position="186"/>
    </location>
</feature>
<dbReference type="AlphaFoldDB" id="A0A401PR65"/>
<dbReference type="PANTHER" id="PTHR12372">
    <property type="entry name" value="PECANEX"/>
    <property type="match status" value="1"/>
</dbReference>
<dbReference type="EMBL" id="BFAA01008672">
    <property type="protein sequence ID" value="GCB75614.1"/>
    <property type="molecule type" value="Genomic_DNA"/>
</dbReference>
<accession>A0A401PR65</accession>
<organism evidence="3 4">
    <name type="scientific">Scyliorhinus torazame</name>
    <name type="common">Cloudy catshark</name>
    <name type="synonym">Catulus torazame</name>
    <dbReference type="NCBI Taxonomy" id="75743"/>
    <lineage>
        <taxon>Eukaryota</taxon>
        <taxon>Metazoa</taxon>
        <taxon>Chordata</taxon>
        <taxon>Craniata</taxon>
        <taxon>Vertebrata</taxon>
        <taxon>Chondrichthyes</taxon>
        <taxon>Elasmobranchii</taxon>
        <taxon>Galeomorphii</taxon>
        <taxon>Galeoidea</taxon>
        <taxon>Carcharhiniformes</taxon>
        <taxon>Scyliorhinidae</taxon>
        <taxon>Scyliorhinus</taxon>
    </lineage>
</organism>
<feature type="region of interest" description="Disordered" evidence="2">
    <location>
        <begin position="676"/>
        <end position="695"/>
    </location>
</feature>
<keyword evidence="4" id="KW-1185">Reference proteome</keyword>
<sequence length="903" mass="101980">MGPDVPLLNDYKQEFFWKRFPQTVLGGPRFKLGYCAPPYIYVNQIILFLIPWVFGGVGTVLYQLNALEDYWASILAAGLMLLAAFIVQGMNLWVRQRNMTVEAFSSGNTLADEDEFDFSSCAGPETIKFIIPGKKYLINTVFHSILAGALCGLGTWYLLPNRLMILYANTGATFVLFVFGWVTVCIGEYSLIINTAVETATFQPQDMYEINALTRPLHIFAFIAVDLAYRFTVNSTLLQINQILHIIFVFLPVLWAVGILPPVDALFLWLLEQILEFGFGGSPMATNLRLLVMFIVSVGVVIATFFIPSTLGIRTVKIFKQKQTILMKAGLIQRILLNLISPFAMVAFLSVDTSLQDLHTVSLCIGFTRAFRIVWQNTENALLEVVVIAIVRLATLHSSLVWWNSIGTGMQLLMVGIIRDRFFQAISNLKFALTHMMHNLAAAFCMAFSASSLGNPSPGSHFLCRFQDRLIWVLILERGFGYCCISVKGLELQETSCHTAEARRVDEVFEMAFEQDDQAKACPVNQHIGNILTPCAVLPVEVYSDARNILTGIIDSHENLKQLKEDFAKVFIWVLLHYTNKSKPSENFQENQSLHQNITWSDEYTITSVQTESSKSPKDSYSINSETFNEWSDGDLFELESIGRKTRISFVKSTTGVQQITTQPIITSIPGSVETQRLSPDMNDEELPKTTPTYGLHATDKGREFLMETGSHEMGPFSSPYSHKLKVPENWRSGPFPSLLLQDLLKSFPEDWYSFVLTLLDVVHADEKPSVIFEVKGDETLRDTYAQVVMTCYGVMLGTDSTIPSPNQVFKVYSGDIPWSLGLDWLTQKPELFTLALKAFRYTFKLMFDKASLGPVENFVELVNYLEEYDRDWFIGMVSEPQWQQAVLQEKPYLFSLGYDPSL</sequence>
<comment type="subcellular location">
    <subcellularLocation>
        <location evidence="1">Membrane</location>
        <topology evidence="1">Multi-pass membrane protein</topology>
    </subcellularLocation>
</comment>
<dbReference type="PANTHER" id="PTHR12372:SF6">
    <property type="entry name" value="PECANEX-LIKE PROTEIN 4"/>
    <property type="match status" value="1"/>
</dbReference>
<protein>
    <recommendedName>
        <fullName evidence="1">Pecanex-like protein</fullName>
    </recommendedName>
</protein>
<reference evidence="3 4" key="1">
    <citation type="journal article" date="2018" name="Nat. Ecol. Evol.">
        <title>Shark genomes provide insights into elasmobranch evolution and the origin of vertebrates.</title>
        <authorList>
            <person name="Hara Y"/>
            <person name="Yamaguchi K"/>
            <person name="Onimaru K"/>
            <person name="Kadota M"/>
            <person name="Koyanagi M"/>
            <person name="Keeley SD"/>
            <person name="Tatsumi K"/>
            <person name="Tanaka K"/>
            <person name="Motone F"/>
            <person name="Kageyama Y"/>
            <person name="Nozu R"/>
            <person name="Adachi N"/>
            <person name="Nishimura O"/>
            <person name="Nakagawa R"/>
            <person name="Tanegashima C"/>
            <person name="Kiyatake I"/>
            <person name="Matsumoto R"/>
            <person name="Murakumo K"/>
            <person name="Nishida K"/>
            <person name="Terakita A"/>
            <person name="Kuratani S"/>
            <person name="Sato K"/>
            <person name="Hyodo S Kuraku.S."/>
        </authorList>
    </citation>
    <scope>NUCLEOTIDE SEQUENCE [LARGE SCALE GENOMIC DNA]</scope>
</reference>
<feature type="transmembrane region" description="Helical" evidence="1">
    <location>
        <begin position="400"/>
        <end position="419"/>
    </location>
</feature>
<feature type="transmembrane region" description="Helical" evidence="1">
    <location>
        <begin position="431"/>
        <end position="450"/>
    </location>
</feature>
<evidence type="ECO:0000313" key="3">
    <source>
        <dbReference type="EMBL" id="GCB75614.1"/>
    </source>
</evidence>
<feature type="transmembrane region" description="Helical" evidence="1">
    <location>
        <begin position="331"/>
        <end position="351"/>
    </location>
</feature>
<evidence type="ECO:0000313" key="4">
    <source>
        <dbReference type="Proteomes" id="UP000288216"/>
    </source>
</evidence>
<dbReference type="OrthoDB" id="5979286at2759"/>
<feature type="transmembrane region" description="Helical" evidence="1">
    <location>
        <begin position="39"/>
        <end position="64"/>
    </location>
</feature>
<name>A0A401PR65_SCYTO</name>
<evidence type="ECO:0000256" key="2">
    <source>
        <dbReference type="SAM" id="MobiDB-lite"/>
    </source>
</evidence>